<reference evidence="1 2" key="1">
    <citation type="submission" date="2024-01" db="EMBL/GenBank/DDBJ databases">
        <title>The genomes of 5 underutilized Papilionoideae crops provide insights into root nodulation and disease resistanc.</title>
        <authorList>
            <person name="Jiang F."/>
        </authorList>
    </citation>
    <scope>NUCLEOTIDE SEQUENCE [LARGE SCALE GENOMIC DNA]</scope>
    <source>
        <strain evidence="1">JINMINGXINNONG_FW02</strain>
        <tissue evidence="1">Leaves</tissue>
    </source>
</reference>
<accession>A0AAN9KY96</accession>
<dbReference type="EMBL" id="JAYMYR010000104">
    <property type="protein sequence ID" value="KAK7325859.1"/>
    <property type="molecule type" value="Genomic_DNA"/>
</dbReference>
<organism evidence="1 2">
    <name type="scientific">Phaseolus coccineus</name>
    <name type="common">Scarlet runner bean</name>
    <name type="synonym">Phaseolus multiflorus</name>
    <dbReference type="NCBI Taxonomy" id="3886"/>
    <lineage>
        <taxon>Eukaryota</taxon>
        <taxon>Viridiplantae</taxon>
        <taxon>Streptophyta</taxon>
        <taxon>Embryophyta</taxon>
        <taxon>Tracheophyta</taxon>
        <taxon>Spermatophyta</taxon>
        <taxon>Magnoliopsida</taxon>
        <taxon>eudicotyledons</taxon>
        <taxon>Gunneridae</taxon>
        <taxon>Pentapetalae</taxon>
        <taxon>rosids</taxon>
        <taxon>fabids</taxon>
        <taxon>Fabales</taxon>
        <taxon>Fabaceae</taxon>
        <taxon>Papilionoideae</taxon>
        <taxon>50 kb inversion clade</taxon>
        <taxon>NPAAA clade</taxon>
        <taxon>indigoferoid/millettioid clade</taxon>
        <taxon>Phaseoleae</taxon>
        <taxon>Phaseolus</taxon>
    </lineage>
</organism>
<proteinExistence type="predicted"/>
<sequence>MQEGTSVSQHLDKMENLLQEFLAVRVKMTDQAEKRFEQQSEKKRLMLRKRKNISDGACGTVVAGNVPSCDACCSGSLSPVDRRTRY</sequence>
<keyword evidence="2" id="KW-1185">Reference proteome</keyword>
<name>A0AAN9KY96_PHACN</name>
<evidence type="ECO:0000313" key="1">
    <source>
        <dbReference type="EMBL" id="KAK7325859.1"/>
    </source>
</evidence>
<comment type="caution">
    <text evidence="1">The sequence shown here is derived from an EMBL/GenBank/DDBJ whole genome shotgun (WGS) entry which is preliminary data.</text>
</comment>
<protein>
    <submittedName>
        <fullName evidence="1">Uncharacterized protein</fullName>
    </submittedName>
</protein>
<dbReference type="AlphaFoldDB" id="A0AAN9KY96"/>
<gene>
    <name evidence="1" type="ORF">VNO80_33908</name>
</gene>
<dbReference type="Proteomes" id="UP001374584">
    <property type="component" value="Unassembled WGS sequence"/>
</dbReference>
<evidence type="ECO:0000313" key="2">
    <source>
        <dbReference type="Proteomes" id="UP001374584"/>
    </source>
</evidence>